<protein>
    <submittedName>
        <fullName evidence="4">4'-phosphopantetheinyl transferase superfamily protein</fullName>
    </submittedName>
</protein>
<dbReference type="Gene3D" id="3.90.470.20">
    <property type="entry name" value="4'-phosphopantetheinyl transferase domain"/>
    <property type="match status" value="2"/>
</dbReference>
<keyword evidence="4" id="KW-0456">Lyase</keyword>
<dbReference type="PANTHER" id="PTHR12215">
    <property type="entry name" value="PHOSPHOPANTETHEINE TRANSFERASE"/>
    <property type="match status" value="1"/>
</dbReference>
<comment type="similarity">
    <text evidence="1">Belongs to the P-Pant transferase superfamily. Gsp/Sfp/HetI/AcpT family.</text>
</comment>
<keyword evidence="2 4" id="KW-0808">Transferase</keyword>
<feature type="domain" description="4'-phosphopantetheinyl transferase" evidence="3">
    <location>
        <begin position="136"/>
        <end position="239"/>
    </location>
</feature>
<reference evidence="4 5" key="1">
    <citation type="submission" date="2022-05" db="EMBL/GenBank/DDBJ databases">
        <authorList>
            <person name="Zhou X."/>
            <person name="Li K."/>
            <person name="Man Y."/>
        </authorList>
    </citation>
    <scope>NUCLEOTIDE SEQUENCE [LARGE SCALE GENOMIC DNA]</scope>
    <source>
        <strain evidence="4 5">MS405</strain>
        <plasmid evidence="4 5">p1</plasmid>
    </source>
</reference>
<accession>A0ABY4Q710</accession>
<dbReference type="EMBL" id="CP097290">
    <property type="protein sequence ID" value="UQT61973.1"/>
    <property type="molecule type" value="Genomic_DNA"/>
</dbReference>
<proteinExistence type="inferred from homology"/>
<dbReference type="GO" id="GO:0016829">
    <property type="term" value="F:lyase activity"/>
    <property type="evidence" value="ECO:0007669"/>
    <property type="project" value="UniProtKB-KW"/>
</dbReference>
<evidence type="ECO:0000313" key="4">
    <source>
        <dbReference type="EMBL" id="UQT61973.1"/>
    </source>
</evidence>
<dbReference type="InterPro" id="IPR037143">
    <property type="entry name" value="4-PPantetheinyl_Trfase_dom_sf"/>
</dbReference>
<organism evidence="4 5">
    <name type="scientific">Streptomyces durmitorensis</name>
    <dbReference type="NCBI Taxonomy" id="319947"/>
    <lineage>
        <taxon>Bacteria</taxon>
        <taxon>Bacillati</taxon>
        <taxon>Actinomycetota</taxon>
        <taxon>Actinomycetes</taxon>
        <taxon>Kitasatosporales</taxon>
        <taxon>Streptomycetaceae</taxon>
        <taxon>Streptomyces</taxon>
    </lineage>
</organism>
<keyword evidence="5" id="KW-1185">Reference proteome</keyword>
<dbReference type="InterPro" id="IPR008278">
    <property type="entry name" value="4-PPantetheinyl_Trfase_dom"/>
</dbReference>
<dbReference type="InterPro" id="IPR050559">
    <property type="entry name" value="P-Pant_transferase_sf"/>
</dbReference>
<dbReference type="PANTHER" id="PTHR12215:SF10">
    <property type="entry name" value="L-AMINOADIPATE-SEMIALDEHYDE DEHYDROGENASE-PHOSPHOPANTETHEINYL TRANSFERASE"/>
    <property type="match status" value="1"/>
</dbReference>
<dbReference type="SUPFAM" id="SSF56214">
    <property type="entry name" value="4'-phosphopantetheinyl transferase"/>
    <property type="match status" value="2"/>
</dbReference>
<gene>
    <name evidence="4" type="ORF">M4V62_43355</name>
</gene>
<dbReference type="RefSeq" id="WP_249593279.1">
    <property type="nucleotide sequence ID" value="NZ_BAAAQL010000021.1"/>
</dbReference>
<dbReference type="Proteomes" id="UP000829992">
    <property type="component" value="Plasmid p1"/>
</dbReference>
<evidence type="ECO:0000256" key="2">
    <source>
        <dbReference type="ARBA" id="ARBA00022679"/>
    </source>
</evidence>
<evidence type="ECO:0000313" key="5">
    <source>
        <dbReference type="Proteomes" id="UP000829992"/>
    </source>
</evidence>
<name>A0ABY4Q710_9ACTN</name>
<sequence>MTAHAVHIAPPFKASGSRGPWHEVRESIRLTGNATVLTTWGEWLNAALAGGGLREMLGPDWQRYRRTPDPVVRYRFAASRLAVKYTAAAALGTEPAELDLAYTPSGRPYLRGFGQLDMSLTHSEDLIAVGISRTGRIGVDAEPAHTQPPAEGFLGHVCTAAEQAELGLLPPSQQHPARLRLWTLKEAYSKALGQGLPLGFTEFGFTACETCRDSAGNGRCALLCAPDGRPVESDTWTFATYRVLGGRYLVSVACQDTGVVTVPGQALTAPLDETVLSTLADRLSRQHAFSEPLESHVPSSVHLGVRDRGAPRQDR</sequence>
<dbReference type="Pfam" id="PF01648">
    <property type="entry name" value="ACPS"/>
    <property type="match status" value="1"/>
</dbReference>
<geneLocation type="plasmid" evidence="4 5">
    <name>p1</name>
</geneLocation>
<evidence type="ECO:0000259" key="3">
    <source>
        <dbReference type="Pfam" id="PF01648"/>
    </source>
</evidence>
<evidence type="ECO:0000256" key="1">
    <source>
        <dbReference type="ARBA" id="ARBA00010990"/>
    </source>
</evidence>
<keyword evidence="4" id="KW-0614">Plasmid</keyword>
<dbReference type="GO" id="GO:0016740">
    <property type="term" value="F:transferase activity"/>
    <property type="evidence" value="ECO:0007669"/>
    <property type="project" value="UniProtKB-KW"/>
</dbReference>